<proteinExistence type="predicted"/>
<dbReference type="Pfam" id="PF09963">
    <property type="entry name" value="DUF2197"/>
    <property type="match status" value="1"/>
</dbReference>
<dbReference type="Gene3D" id="3.30.40.10">
    <property type="entry name" value="Zinc/RING finger domain, C3HC4 (zinc finger)"/>
    <property type="match status" value="1"/>
</dbReference>
<dbReference type="InterPro" id="IPR013083">
    <property type="entry name" value="Znf_RING/FYVE/PHD"/>
</dbReference>
<evidence type="ECO:0000313" key="2">
    <source>
        <dbReference type="Proteomes" id="UP000825933"/>
    </source>
</evidence>
<sequence length="48" mass="5651">MAEQETVKCGRCDKWYKLEKEKIANIKKEGKVKEYLCPECDDEIKKGN</sequence>
<dbReference type="AlphaFoldDB" id="A0A8T5UX95"/>
<protein>
    <submittedName>
        <fullName evidence="1">DUF2197 domain-containing protein</fullName>
    </submittedName>
</protein>
<dbReference type="RefSeq" id="WP_223790916.1">
    <property type="nucleotide sequence ID" value="NZ_JAIOUQ010000003.1"/>
</dbReference>
<accession>A0A8T5UX95</accession>
<keyword evidence="2" id="KW-1185">Reference proteome</keyword>
<dbReference type="EMBL" id="JAIOUQ010000003">
    <property type="protein sequence ID" value="MBZ2165309.1"/>
    <property type="molecule type" value="Genomic_DNA"/>
</dbReference>
<dbReference type="Proteomes" id="UP000825933">
    <property type="component" value="Unassembled WGS sequence"/>
</dbReference>
<organism evidence="1 2">
    <name type="scientific">Methanobacterium spitsbergense</name>
    <dbReference type="NCBI Taxonomy" id="2874285"/>
    <lineage>
        <taxon>Archaea</taxon>
        <taxon>Methanobacteriati</taxon>
        <taxon>Methanobacteriota</taxon>
        <taxon>Methanomada group</taxon>
        <taxon>Methanobacteria</taxon>
        <taxon>Methanobacteriales</taxon>
        <taxon>Methanobacteriaceae</taxon>
        <taxon>Methanobacterium</taxon>
    </lineage>
</organism>
<comment type="caution">
    <text evidence="1">The sequence shown here is derived from an EMBL/GenBank/DDBJ whole genome shotgun (WGS) entry which is preliminary data.</text>
</comment>
<evidence type="ECO:0000313" key="1">
    <source>
        <dbReference type="EMBL" id="MBZ2165309.1"/>
    </source>
</evidence>
<dbReference type="InterPro" id="IPR019241">
    <property type="entry name" value="DUF2197"/>
</dbReference>
<gene>
    <name evidence="1" type="ORF">K8N75_04545</name>
</gene>
<name>A0A8T5UX95_9EURY</name>
<reference evidence="2" key="1">
    <citation type="journal article" date="2022" name="Microbiol. Resour. Announc.">
        <title>Draft Genome Sequence of a Methanogenic Archaeon from West Spitsbergen Permafrost.</title>
        <authorList>
            <person name="Trubitsyn V."/>
            <person name="Rivkina E."/>
            <person name="Shcherbakova V."/>
        </authorList>
    </citation>
    <scope>NUCLEOTIDE SEQUENCE [LARGE SCALE GENOMIC DNA]</scope>
    <source>
        <strain evidence="2">VT</strain>
    </source>
</reference>